<sequence>MLFSDGTATGIEGYYARWAALRKLLLQFLKSERKTNDKNQTEKQILSLGAGFDTTYFQLLDEGIAPYLYVELDFKEVRYFVHLQYFVDNRAHLTFVIMHQVTSKKAAIIDHYGQLRDKIGPEASISIGKLPVVSS</sequence>
<dbReference type="PANTHER" id="PTHR13600:SF21">
    <property type="entry name" value="LEUCINE CARBOXYL METHYLTRANSFERASE 1"/>
    <property type="match status" value="1"/>
</dbReference>
<evidence type="ECO:0000313" key="3">
    <source>
        <dbReference type="Proteomes" id="UP000287651"/>
    </source>
</evidence>
<accession>A0A444DBU5</accession>
<name>A0A444DBU5_ENSVE</name>
<dbReference type="SUPFAM" id="SSF53335">
    <property type="entry name" value="S-adenosyl-L-methionine-dependent methyltransferases"/>
    <property type="match status" value="1"/>
</dbReference>
<dbReference type="Proteomes" id="UP000287651">
    <property type="component" value="Unassembled WGS sequence"/>
</dbReference>
<dbReference type="InterPro" id="IPR016651">
    <property type="entry name" value="LCMT1"/>
</dbReference>
<comment type="caution">
    <text evidence="2">The sequence shown here is derived from an EMBL/GenBank/DDBJ whole genome shotgun (WGS) entry which is preliminary data.</text>
</comment>
<dbReference type="Gene3D" id="3.40.50.150">
    <property type="entry name" value="Vaccinia Virus protein VP39"/>
    <property type="match status" value="1"/>
</dbReference>
<dbReference type="GO" id="GO:0008168">
    <property type="term" value="F:methyltransferase activity"/>
    <property type="evidence" value="ECO:0007669"/>
    <property type="project" value="InterPro"/>
</dbReference>
<evidence type="ECO:0000313" key="2">
    <source>
        <dbReference type="EMBL" id="RRT58537.1"/>
    </source>
</evidence>
<dbReference type="InterPro" id="IPR029063">
    <property type="entry name" value="SAM-dependent_MTases_sf"/>
</dbReference>
<keyword evidence="1" id="KW-0949">S-adenosyl-L-methionine</keyword>
<gene>
    <name evidence="2" type="ORF">B296_00001355</name>
</gene>
<dbReference type="EMBL" id="AMZH03008631">
    <property type="protein sequence ID" value="RRT58537.1"/>
    <property type="molecule type" value="Genomic_DNA"/>
</dbReference>
<proteinExistence type="predicted"/>
<protein>
    <submittedName>
        <fullName evidence="2">Uncharacterized protein</fullName>
    </submittedName>
</protein>
<reference evidence="2 3" key="1">
    <citation type="journal article" date="2014" name="Agronomy (Basel)">
        <title>A Draft Genome Sequence for Ensete ventricosum, the Drought-Tolerant Tree Against Hunger.</title>
        <authorList>
            <person name="Harrison J."/>
            <person name="Moore K.A."/>
            <person name="Paszkiewicz K."/>
            <person name="Jones T."/>
            <person name="Grant M."/>
            <person name="Ambacheew D."/>
            <person name="Muzemil S."/>
            <person name="Studholme D.J."/>
        </authorList>
    </citation>
    <scope>NUCLEOTIDE SEQUENCE [LARGE SCALE GENOMIC DNA]</scope>
</reference>
<organism evidence="2 3">
    <name type="scientific">Ensete ventricosum</name>
    <name type="common">Abyssinian banana</name>
    <name type="synonym">Musa ensete</name>
    <dbReference type="NCBI Taxonomy" id="4639"/>
    <lineage>
        <taxon>Eukaryota</taxon>
        <taxon>Viridiplantae</taxon>
        <taxon>Streptophyta</taxon>
        <taxon>Embryophyta</taxon>
        <taxon>Tracheophyta</taxon>
        <taxon>Spermatophyta</taxon>
        <taxon>Magnoliopsida</taxon>
        <taxon>Liliopsida</taxon>
        <taxon>Zingiberales</taxon>
        <taxon>Musaceae</taxon>
        <taxon>Ensete</taxon>
    </lineage>
</organism>
<dbReference type="PANTHER" id="PTHR13600">
    <property type="entry name" value="LEUCINE CARBOXYL METHYLTRANSFERASE"/>
    <property type="match status" value="1"/>
</dbReference>
<evidence type="ECO:0000256" key="1">
    <source>
        <dbReference type="ARBA" id="ARBA00022691"/>
    </source>
</evidence>
<dbReference type="AlphaFoldDB" id="A0A444DBU5"/>